<sequence length="159" mass="17813">MMRHDGRRRCEAAADEDEDMCLWTEARRRAGLQLRGGGRRRAVVLATRRRTVATRRDDNGGPETAACCVSSAVLPPAAGLRPAAPSQLIISPVMKPMSHRRPPDSWRVLSGGRKFHEQRASPSLHTFYRQNIDFLDVDFYVEFDSLRRRCFSGSDGGDG</sequence>
<comment type="caution">
    <text evidence="1">The sequence shown here is derived from an EMBL/GenBank/DDBJ whole genome shotgun (WGS) entry which is preliminary data.</text>
</comment>
<dbReference type="EMBL" id="BKCP01011403">
    <property type="protein sequence ID" value="GER54664.1"/>
    <property type="molecule type" value="Genomic_DNA"/>
</dbReference>
<protein>
    <submittedName>
        <fullName evidence="1">3-hydroxy-3-methylglutaryl-coenzyme A reductase2</fullName>
    </submittedName>
</protein>
<reference evidence="2" key="1">
    <citation type="journal article" date="2019" name="Curr. Biol.">
        <title>Genome Sequence of Striga asiatica Provides Insight into the Evolution of Plant Parasitism.</title>
        <authorList>
            <person name="Yoshida S."/>
            <person name="Kim S."/>
            <person name="Wafula E.K."/>
            <person name="Tanskanen J."/>
            <person name="Kim Y.M."/>
            <person name="Honaas L."/>
            <person name="Yang Z."/>
            <person name="Spallek T."/>
            <person name="Conn C.E."/>
            <person name="Ichihashi Y."/>
            <person name="Cheong K."/>
            <person name="Cui S."/>
            <person name="Der J.P."/>
            <person name="Gundlach H."/>
            <person name="Jiao Y."/>
            <person name="Hori C."/>
            <person name="Ishida J.K."/>
            <person name="Kasahara H."/>
            <person name="Kiba T."/>
            <person name="Kim M.S."/>
            <person name="Koo N."/>
            <person name="Laohavisit A."/>
            <person name="Lee Y.H."/>
            <person name="Lumba S."/>
            <person name="McCourt P."/>
            <person name="Mortimer J.C."/>
            <person name="Mutuku J.M."/>
            <person name="Nomura T."/>
            <person name="Sasaki-Sekimoto Y."/>
            <person name="Seto Y."/>
            <person name="Wang Y."/>
            <person name="Wakatake T."/>
            <person name="Sakakibara H."/>
            <person name="Demura T."/>
            <person name="Yamaguchi S."/>
            <person name="Yoneyama K."/>
            <person name="Manabe R.I."/>
            <person name="Nelson D.C."/>
            <person name="Schulman A.H."/>
            <person name="Timko M.P."/>
            <person name="dePamphilis C.W."/>
            <person name="Choi D."/>
            <person name="Shirasu K."/>
        </authorList>
    </citation>
    <scope>NUCLEOTIDE SEQUENCE [LARGE SCALE GENOMIC DNA]</scope>
    <source>
        <strain evidence="2">cv. UVA1</strain>
    </source>
</reference>
<accession>A0A5A7RE05</accession>
<gene>
    <name evidence="1" type="ORF">STAS_32270</name>
</gene>
<dbReference type="AlphaFoldDB" id="A0A5A7RE05"/>
<keyword evidence="2" id="KW-1185">Reference proteome</keyword>
<name>A0A5A7RE05_STRAF</name>
<dbReference type="Proteomes" id="UP000325081">
    <property type="component" value="Unassembled WGS sequence"/>
</dbReference>
<organism evidence="1 2">
    <name type="scientific">Striga asiatica</name>
    <name type="common">Asiatic witchweed</name>
    <name type="synonym">Buchnera asiatica</name>
    <dbReference type="NCBI Taxonomy" id="4170"/>
    <lineage>
        <taxon>Eukaryota</taxon>
        <taxon>Viridiplantae</taxon>
        <taxon>Streptophyta</taxon>
        <taxon>Embryophyta</taxon>
        <taxon>Tracheophyta</taxon>
        <taxon>Spermatophyta</taxon>
        <taxon>Magnoliopsida</taxon>
        <taxon>eudicotyledons</taxon>
        <taxon>Gunneridae</taxon>
        <taxon>Pentapetalae</taxon>
        <taxon>asterids</taxon>
        <taxon>lamiids</taxon>
        <taxon>Lamiales</taxon>
        <taxon>Orobanchaceae</taxon>
        <taxon>Buchnereae</taxon>
        <taxon>Striga</taxon>
    </lineage>
</organism>
<proteinExistence type="predicted"/>
<evidence type="ECO:0000313" key="2">
    <source>
        <dbReference type="Proteomes" id="UP000325081"/>
    </source>
</evidence>
<evidence type="ECO:0000313" key="1">
    <source>
        <dbReference type="EMBL" id="GER54664.1"/>
    </source>
</evidence>